<comment type="caution">
    <text evidence="1">The sequence shown here is derived from an EMBL/GenBank/DDBJ whole genome shotgun (WGS) entry which is preliminary data.</text>
</comment>
<keyword evidence="2" id="KW-1185">Reference proteome</keyword>
<organism evidence="1 2">
    <name type="scientific">Pleurodeles waltl</name>
    <name type="common">Iberian ribbed newt</name>
    <dbReference type="NCBI Taxonomy" id="8319"/>
    <lineage>
        <taxon>Eukaryota</taxon>
        <taxon>Metazoa</taxon>
        <taxon>Chordata</taxon>
        <taxon>Craniata</taxon>
        <taxon>Vertebrata</taxon>
        <taxon>Euteleostomi</taxon>
        <taxon>Amphibia</taxon>
        <taxon>Batrachia</taxon>
        <taxon>Caudata</taxon>
        <taxon>Salamandroidea</taxon>
        <taxon>Salamandridae</taxon>
        <taxon>Pleurodelinae</taxon>
        <taxon>Pleurodeles</taxon>
    </lineage>
</organism>
<name>A0AAV7VJH0_PLEWA</name>
<evidence type="ECO:0000313" key="2">
    <source>
        <dbReference type="Proteomes" id="UP001066276"/>
    </source>
</evidence>
<proteinExistence type="predicted"/>
<protein>
    <submittedName>
        <fullName evidence="1">Uncharacterized protein</fullName>
    </submittedName>
</protein>
<dbReference type="AlphaFoldDB" id="A0AAV7VJH0"/>
<accession>A0AAV7VJH0</accession>
<evidence type="ECO:0000313" key="1">
    <source>
        <dbReference type="EMBL" id="KAJ1200327.1"/>
    </source>
</evidence>
<gene>
    <name evidence="1" type="ORF">NDU88_004151</name>
</gene>
<sequence>MEPAAHRPHRQVWCFCLLEPSRFSAGPPPRQLSSPPFDLVLLSSGVFTVQRRVAGSPLRVRRHAAALWPQFVRNTRRPRTALQLGLCFVFVSSRHRGPAFSVRA</sequence>
<reference evidence="1" key="1">
    <citation type="journal article" date="2022" name="bioRxiv">
        <title>Sequencing and chromosome-scale assembly of the giantPleurodeles waltlgenome.</title>
        <authorList>
            <person name="Brown T."/>
            <person name="Elewa A."/>
            <person name="Iarovenko S."/>
            <person name="Subramanian E."/>
            <person name="Araus A.J."/>
            <person name="Petzold A."/>
            <person name="Susuki M."/>
            <person name="Suzuki K.-i.T."/>
            <person name="Hayashi T."/>
            <person name="Toyoda A."/>
            <person name="Oliveira C."/>
            <person name="Osipova E."/>
            <person name="Leigh N.D."/>
            <person name="Simon A."/>
            <person name="Yun M.H."/>
        </authorList>
    </citation>
    <scope>NUCLEOTIDE SEQUENCE</scope>
    <source>
        <strain evidence="1">20211129_DDA</strain>
        <tissue evidence="1">Liver</tissue>
    </source>
</reference>
<dbReference type="EMBL" id="JANPWB010000003">
    <property type="protein sequence ID" value="KAJ1200327.1"/>
    <property type="molecule type" value="Genomic_DNA"/>
</dbReference>
<dbReference type="Proteomes" id="UP001066276">
    <property type="component" value="Chromosome 2_1"/>
</dbReference>